<evidence type="ECO:0000313" key="2">
    <source>
        <dbReference type="EMBL" id="SVA81010.1"/>
    </source>
</evidence>
<organism evidence="2">
    <name type="scientific">marine metagenome</name>
    <dbReference type="NCBI Taxonomy" id="408172"/>
    <lineage>
        <taxon>unclassified sequences</taxon>
        <taxon>metagenomes</taxon>
        <taxon>ecological metagenomes</taxon>
    </lineage>
</organism>
<sequence length="71" mass="8202">MDKYLLVVMGILMIGIPIAFVSPTGEIRDQPFIPLFYVSIGGIIVIIVYSSYKQKKETQRANRERRRKSKK</sequence>
<keyword evidence="1" id="KW-0812">Transmembrane</keyword>
<dbReference type="EMBL" id="UINC01019166">
    <property type="protein sequence ID" value="SVA81010.1"/>
    <property type="molecule type" value="Genomic_DNA"/>
</dbReference>
<feature type="transmembrane region" description="Helical" evidence="1">
    <location>
        <begin position="31"/>
        <end position="52"/>
    </location>
</feature>
<protein>
    <submittedName>
        <fullName evidence="2">Uncharacterized protein</fullName>
    </submittedName>
</protein>
<evidence type="ECO:0000256" key="1">
    <source>
        <dbReference type="SAM" id="Phobius"/>
    </source>
</evidence>
<gene>
    <name evidence="2" type="ORF">METZ01_LOCUS133864</name>
</gene>
<keyword evidence="1" id="KW-1133">Transmembrane helix</keyword>
<proteinExistence type="predicted"/>
<reference evidence="2" key="1">
    <citation type="submission" date="2018-05" db="EMBL/GenBank/DDBJ databases">
        <authorList>
            <person name="Lanie J.A."/>
            <person name="Ng W.-L."/>
            <person name="Kazmierczak K.M."/>
            <person name="Andrzejewski T.M."/>
            <person name="Davidsen T.M."/>
            <person name="Wayne K.J."/>
            <person name="Tettelin H."/>
            <person name="Glass J.I."/>
            <person name="Rusch D."/>
            <person name="Podicherti R."/>
            <person name="Tsui H.-C.T."/>
            <person name="Winkler M.E."/>
        </authorList>
    </citation>
    <scope>NUCLEOTIDE SEQUENCE</scope>
</reference>
<accession>A0A381YVN3</accession>
<keyword evidence="1" id="KW-0472">Membrane</keyword>
<name>A0A381YVN3_9ZZZZ</name>
<dbReference type="AlphaFoldDB" id="A0A381YVN3"/>